<dbReference type="GO" id="GO:0048268">
    <property type="term" value="P:clathrin coat assembly"/>
    <property type="evidence" value="ECO:0007669"/>
    <property type="project" value="InterPro"/>
</dbReference>
<dbReference type="Gene3D" id="1.25.40.90">
    <property type="match status" value="1"/>
</dbReference>
<dbReference type="SUPFAM" id="SSF48464">
    <property type="entry name" value="ENTH/VHS domain"/>
    <property type="match status" value="1"/>
</dbReference>
<dbReference type="AlphaFoldDB" id="A0A7S0ZKV8"/>
<evidence type="ECO:0000313" key="3">
    <source>
        <dbReference type="EMBL" id="CAD8825060.1"/>
    </source>
</evidence>
<dbReference type="InterPro" id="IPR013809">
    <property type="entry name" value="ENTH"/>
</dbReference>
<dbReference type="InterPro" id="IPR045192">
    <property type="entry name" value="AP180-like"/>
</dbReference>
<gene>
    <name evidence="3" type="ORF">TOLI1172_LOCUS9459</name>
</gene>
<organism evidence="3">
    <name type="scientific">Timspurckia oligopyrenoides</name>
    <dbReference type="NCBI Taxonomy" id="708627"/>
    <lineage>
        <taxon>Eukaryota</taxon>
        <taxon>Rhodophyta</taxon>
        <taxon>Bangiophyceae</taxon>
        <taxon>Porphyridiales</taxon>
        <taxon>Porphyridiaceae</taxon>
        <taxon>Timspurckia</taxon>
    </lineage>
</organism>
<proteinExistence type="predicted"/>
<dbReference type="PANTHER" id="PTHR22951">
    <property type="entry name" value="CLATHRIN ASSEMBLY PROTEIN"/>
    <property type="match status" value="1"/>
</dbReference>
<dbReference type="SMART" id="SM00273">
    <property type="entry name" value="ENTH"/>
    <property type="match status" value="1"/>
</dbReference>
<dbReference type="GO" id="GO:0005905">
    <property type="term" value="C:clathrin-coated pit"/>
    <property type="evidence" value="ECO:0007669"/>
    <property type="project" value="TreeGrafter"/>
</dbReference>
<evidence type="ECO:0000259" key="2">
    <source>
        <dbReference type="PROSITE" id="PS50942"/>
    </source>
</evidence>
<feature type="compositionally biased region" description="Gly residues" evidence="1">
    <location>
        <begin position="8"/>
        <end position="19"/>
    </location>
</feature>
<protein>
    <recommendedName>
        <fullName evidence="2">ENTH domain-containing protein</fullName>
    </recommendedName>
</protein>
<feature type="region of interest" description="Disordered" evidence="1">
    <location>
        <begin position="64"/>
        <end position="123"/>
    </location>
</feature>
<name>A0A7S0ZKV8_9RHOD</name>
<accession>A0A7S0ZKV8</accession>
<reference evidence="3" key="1">
    <citation type="submission" date="2021-01" db="EMBL/GenBank/DDBJ databases">
        <authorList>
            <person name="Corre E."/>
            <person name="Pelletier E."/>
            <person name="Niang G."/>
            <person name="Scheremetjew M."/>
            <person name="Finn R."/>
            <person name="Kale V."/>
            <person name="Holt S."/>
            <person name="Cochrane G."/>
            <person name="Meng A."/>
            <person name="Brown T."/>
            <person name="Cohen L."/>
        </authorList>
    </citation>
    <scope>NUCLEOTIDE SEQUENCE</scope>
    <source>
        <strain evidence="3">CCMP3278</strain>
    </source>
</reference>
<dbReference type="InterPro" id="IPR008942">
    <property type="entry name" value="ENTH_VHS"/>
</dbReference>
<dbReference type="PANTHER" id="PTHR22951:SF5">
    <property type="entry name" value="PHOSPHATIDYLINOSITOL-BINDING CLATHRIN ASSEMBLY PROTEIN LAP"/>
    <property type="match status" value="1"/>
</dbReference>
<dbReference type="PROSITE" id="PS50942">
    <property type="entry name" value="ENTH"/>
    <property type="match status" value="1"/>
</dbReference>
<dbReference type="GO" id="GO:0006900">
    <property type="term" value="P:vesicle budding from membrane"/>
    <property type="evidence" value="ECO:0007669"/>
    <property type="project" value="TreeGrafter"/>
</dbReference>
<feature type="region of interest" description="Disordered" evidence="1">
    <location>
        <begin position="1"/>
        <end position="20"/>
    </location>
</feature>
<evidence type="ECO:0000256" key="1">
    <source>
        <dbReference type="SAM" id="MobiDB-lite"/>
    </source>
</evidence>
<dbReference type="GO" id="GO:0005546">
    <property type="term" value="F:phosphatidylinositol-4,5-bisphosphate binding"/>
    <property type="evidence" value="ECO:0007669"/>
    <property type="project" value="TreeGrafter"/>
</dbReference>
<dbReference type="InterPro" id="IPR011417">
    <property type="entry name" value="ANTH_dom"/>
</dbReference>
<feature type="domain" description="ENTH" evidence="2">
    <location>
        <begin position="135"/>
        <end position="274"/>
    </location>
</feature>
<dbReference type="Pfam" id="PF07651">
    <property type="entry name" value="ANTH"/>
    <property type="match status" value="1"/>
</dbReference>
<feature type="compositionally biased region" description="Polar residues" evidence="1">
    <location>
        <begin position="72"/>
        <end position="110"/>
    </location>
</feature>
<dbReference type="GO" id="GO:0030136">
    <property type="term" value="C:clathrin-coated vesicle"/>
    <property type="evidence" value="ECO:0007669"/>
    <property type="project" value="TreeGrafter"/>
</dbReference>
<sequence>MGDRYGDGRYGSGAAGGGYYREDEYESAGVRGRGYGHSGGYADDYYPGHDERDYYGEYGHHQDSYEVRDGYNGSQQHSQGGDSVTNQGSENVKSLELSSSSTAPTDVLGSSGNGGTNVKPAGSAKLKDGWRNMVANNIKKDLWKTVIIKATARDLNPPKQKHIESIMTGLNNGSGDVTDRNSATGSICHHLRKRLLERDWIVAAKALTVFHYILRECIDVNLIKQLSTSFRKVFDTSGFQNELPEGYAFVPFVRTYGAYLTKWCELKAKIDYPPTKVGPWLEKSESEFSETFAKTDPKVLIEALPMVSATLKVLYAVDIKGPIRNSPVGAPAIGLIARDFEHYWISLQQGYVTLIDAFFRVPESVAPRASKAAMKLYETYSAFGSEVTPAAKEYIALVSQVRPGWEGPKIEDPPEYAVHDILMALYEHAYPDSVQVAPIVDAGGALGGPSKSGYRGAVAQVGSNEFFNSEADPFAPLETKVSKKGSKLNRRGSAVPDEHGAGDTIDRLLPANDGFDSLLLAPPKNPAASVNAPHTSSRTLDASAWQGGDPFGEPQGRAMVPRQSGGVVNPNMGMMNPMQLQQQQLLLQQQQQQAMMARRMQMQKMQQMQQLQQMQQMQQQPYGGYGGMR</sequence>
<dbReference type="GO" id="GO:0000149">
    <property type="term" value="F:SNARE binding"/>
    <property type="evidence" value="ECO:0007669"/>
    <property type="project" value="TreeGrafter"/>
</dbReference>
<dbReference type="GO" id="GO:0072583">
    <property type="term" value="P:clathrin-dependent endocytosis"/>
    <property type="evidence" value="ECO:0007669"/>
    <property type="project" value="InterPro"/>
</dbReference>
<dbReference type="GO" id="GO:0005545">
    <property type="term" value="F:1-phosphatidylinositol binding"/>
    <property type="evidence" value="ECO:0007669"/>
    <property type="project" value="TreeGrafter"/>
</dbReference>
<dbReference type="GO" id="GO:0032050">
    <property type="term" value="F:clathrin heavy chain binding"/>
    <property type="evidence" value="ECO:0007669"/>
    <property type="project" value="TreeGrafter"/>
</dbReference>
<dbReference type="EMBL" id="HBFP01013085">
    <property type="protein sequence ID" value="CAD8825060.1"/>
    <property type="molecule type" value="Transcribed_RNA"/>
</dbReference>
<feature type="region of interest" description="Disordered" evidence="1">
    <location>
        <begin position="482"/>
        <end position="503"/>
    </location>
</feature>